<dbReference type="InParanoid" id="A0A3N4L7S3"/>
<feature type="transmembrane region" description="Helical" evidence="5">
    <location>
        <begin position="262"/>
        <end position="280"/>
    </location>
</feature>
<evidence type="ECO:0000256" key="3">
    <source>
        <dbReference type="ARBA" id="ARBA00022989"/>
    </source>
</evidence>
<comment type="similarity">
    <text evidence="5">Belongs to the BI1 family.</text>
</comment>
<dbReference type="Pfam" id="PF01027">
    <property type="entry name" value="Bax1-I"/>
    <property type="match status" value="1"/>
</dbReference>
<dbReference type="PANTHER" id="PTHR23291">
    <property type="entry name" value="BAX INHIBITOR-RELATED"/>
    <property type="match status" value="1"/>
</dbReference>
<dbReference type="STRING" id="1392247.A0A3N4L7S3"/>
<evidence type="ECO:0008006" key="8">
    <source>
        <dbReference type="Google" id="ProtNLM"/>
    </source>
</evidence>
<proteinExistence type="inferred from homology"/>
<sequence length="330" mass="35971">MLLLNTFRRPLGAAMLTSKPLARTFSAAPAIRSPILRQAFRRPASPKVQFQSKRFFTTEPAVIARPPRTESIQRLAYAGALFGGTLLAANLLFNRETRDNAIPAFEREYLHETFTYTGVGVAIIGLAAKGLHNAGWSYRLMTANPWMVLGLGLVASVGTMLGTRMTDPDNYIQKHVLWTGFNLSQAALLAPMYFYSPAILARAGLYTVGVIGSIAFVAATAKEDKYLYLGGPLLAGVAVVALSGLAPMVLPLGSRALVGAEALWLYGGLAVFGGFTLYDVQKIMNHARMAQMGLIKKDTVNESISLELDFINIFVRMVQILANRQSNNRR</sequence>
<organism evidence="6 7">
    <name type="scientific">Morchella conica CCBAS932</name>
    <dbReference type="NCBI Taxonomy" id="1392247"/>
    <lineage>
        <taxon>Eukaryota</taxon>
        <taxon>Fungi</taxon>
        <taxon>Dikarya</taxon>
        <taxon>Ascomycota</taxon>
        <taxon>Pezizomycotina</taxon>
        <taxon>Pezizomycetes</taxon>
        <taxon>Pezizales</taxon>
        <taxon>Morchellaceae</taxon>
        <taxon>Morchella</taxon>
    </lineage>
</organism>
<protein>
    <recommendedName>
        <fullName evidence="8">Bax inhibitor family protein</fullName>
    </recommendedName>
</protein>
<dbReference type="PANTHER" id="PTHR23291:SF112">
    <property type="entry name" value="GROWTH HORMONE-INDUCIBLE TRANSMEMBRANE PROTEIN"/>
    <property type="match status" value="1"/>
</dbReference>
<dbReference type="AlphaFoldDB" id="A0A3N4L7S3"/>
<dbReference type="EMBL" id="ML119108">
    <property type="protein sequence ID" value="RPB16691.1"/>
    <property type="molecule type" value="Genomic_DNA"/>
</dbReference>
<keyword evidence="7" id="KW-1185">Reference proteome</keyword>
<dbReference type="OrthoDB" id="1277691at2759"/>
<comment type="subcellular location">
    <subcellularLocation>
        <location evidence="1">Membrane</location>
        <topology evidence="1">Multi-pass membrane protein</topology>
    </subcellularLocation>
</comment>
<name>A0A3N4L7S3_9PEZI</name>
<dbReference type="GO" id="GO:0005743">
    <property type="term" value="C:mitochondrial inner membrane"/>
    <property type="evidence" value="ECO:0007669"/>
    <property type="project" value="TreeGrafter"/>
</dbReference>
<accession>A0A3N4L7S3</accession>
<evidence type="ECO:0000256" key="4">
    <source>
        <dbReference type="ARBA" id="ARBA00023136"/>
    </source>
</evidence>
<gene>
    <name evidence="6" type="ORF">P167DRAFT_516871</name>
</gene>
<evidence type="ECO:0000313" key="7">
    <source>
        <dbReference type="Proteomes" id="UP000277580"/>
    </source>
</evidence>
<feature type="transmembrane region" description="Helical" evidence="5">
    <location>
        <begin position="143"/>
        <end position="163"/>
    </location>
</feature>
<reference evidence="6 7" key="1">
    <citation type="journal article" date="2018" name="Nat. Ecol. Evol.">
        <title>Pezizomycetes genomes reveal the molecular basis of ectomycorrhizal truffle lifestyle.</title>
        <authorList>
            <person name="Murat C."/>
            <person name="Payen T."/>
            <person name="Noel B."/>
            <person name="Kuo A."/>
            <person name="Morin E."/>
            <person name="Chen J."/>
            <person name="Kohler A."/>
            <person name="Krizsan K."/>
            <person name="Balestrini R."/>
            <person name="Da Silva C."/>
            <person name="Montanini B."/>
            <person name="Hainaut M."/>
            <person name="Levati E."/>
            <person name="Barry K.W."/>
            <person name="Belfiori B."/>
            <person name="Cichocki N."/>
            <person name="Clum A."/>
            <person name="Dockter R.B."/>
            <person name="Fauchery L."/>
            <person name="Guy J."/>
            <person name="Iotti M."/>
            <person name="Le Tacon F."/>
            <person name="Lindquist E.A."/>
            <person name="Lipzen A."/>
            <person name="Malagnac F."/>
            <person name="Mello A."/>
            <person name="Molinier V."/>
            <person name="Miyauchi S."/>
            <person name="Poulain J."/>
            <person name="Riccioni C."/>
            <person name="Rubini A."/>
            <person name="Sitrit Y."/>
            <person name="Splivallo R."/>
            <person name="Traeger S."/>
            <person name="Wang M."/>
            <person name="Zifcakova L."/>
            <person name="Wipf D."/>
            <person name="Zambonelli A."/>
            <person name="Paolocci F."/>
            <person name="Nowrousian M."/>
            <person name="Ottonello S."/>
            <person name="Baldrian P."/>
            <person name="Spatafora J.W."/>
            <person name="Henrissat B."/>
            <person name="Nagy L.G."/>
            <person name="Aury J.M."/>
            <person name="Wincker P."/>
            <person name="Grigoriev I.V."/>
            <person name="Bonfante P."/>
            <person name="Martin F.M."/>
        </authorList>
    </citation>
    <scope>NUCLEOTIDE SEQUENCE [LARGE SCALE GENOMIC DNA]</scope>
    <source>
        <strain evidence="6 7">CCBAS932</strain>
    </source>
</reference>
<keyword evidence="4 5" id="KW-0472">Membrane</keyword>
<feature type="transmembrane region" description="Helical" evidence="5">
    <location>
        <begin position="199"/>
        <end position="219"/>
    </location>
</feature>
<dbReference type="InterPro" id="IPR006214">
    <property type="entry name" value="Bax_inhibitor_1-related"/>
</dbReference>
<evidence type="ECO:0000256" key="1">
    <source>
        <dbReference type="ARBA" id="ARBA00004141"/>
    </source>
</evidence>
<dbReference type="Proteomes" id="UP000277580">
    <property type="component" value="Unassembled WGS sequence"/>
</dbReference>
<feature type="transmembrane region" description="Helical" evidence="5">
    <location>
        <begin position="114"/>
        <end position="131"/>
    </location>
</feature>
<evidence type="ECO:0000256" key="5">
    <source>
        <dbReference type="RuleBase" id="RU004379"/>
    </source>
</evidence>
<keyword evidence="2 5" id="KW-0812">Transmembrane</keyword>
<evidence type="ECO:0000313" key="6">
    <source>
        <dbReference type="EMBL" id="RPB16691.1"/>
    </source>
</evidence>
<feature type="transmembrane region" description="Helical" evidence="5">
    <location>
        <begin position="75"/>
        <end position="93"/>
    </location>
</feature>
<feature type="transmembrane region" description="Helical" evidence="5">
    <location>
        <begin position="226"/>
        <end position="250"/>
    </location>
</feature>
<keyword evidence="3 5" id="KW-1133">Transmembrane helix</keyword>
<evidence type="ECO:0000256" key="2">
    <source>
        <dbReference type="ARBA" id="ARBA00022692"/>
    </source>
</evidence>